<accession>A0A238KPQ6</accession>
<dbReference type="InterPro" id="IPR057326">
    <property type="entry name" value="KR_dom"/>
</dbReference>
<dbReference type="Pfam" id="PF00106">
    <property type="entry name" value="adh_short"/>
    <property type="match status" value="1"/>
</dbReference>
<evidence type="ECO:0000256" key="1">
    <source>
        <dbReference type="ARBA" id="ARBA00006484"/>
    </source>
</evidence>
<dbReference type="SUPFAM" id="SSF51735">
    <property type="entry name" value="NAD(P)-binding Rossmann-fold domains"/>
    <property type="match status" value="1"/>
</dbReference>
<evidence type="ECO:0000256" key="2">
    <source>
        <dbReference type="ARBA" id="ARBA00023002"/>
    </source>
</evidence>
<name>A0A238KPQ6_9RHOB</name>
<sequence>MTFDGKTYWIIGASEGLGRALAIALHKEGARLILSARTEKRLETLADELSGAQVLPMDVTDQHSVDAAANAADCDGLIYCTGTYDPMNAADWNPDKAAMMCETNFIGATRVLAHIAPQFAKRGTGHIVLIGSLSGYRGLPDAVGYSASKAALMHLGENLYADLRTKGVNITIASPGFIKTRLTDKNDFAMPQLMSPERAAANVLRAMKSKRLHTAFPRPFAWLFTWGRFLPAWLFYRLF</sequence>
<evidence type="ECO:0000313" key="4">
    <source>
        <dbReference type="EMBL" id="SMX44775.1"/>
    </source>
</evidence>
<protein>
    <submittedName>
        <fullName evidence="4">Putative oxidoreductase</fullName>
        <ecNumber evidence="4">1.-.-.-</ecNumber>
    </submittedName>
</protein>
<dbReference type="GO" id="GO:0016020">
    <property type="term" value="C:membrane"/>
    <property type="evidence" value="ECO:0007669"/>
    <property type="project" value="TreeGrafter"/>
</dbReference>
<evidence type="ECO:0000259" key="3">
    <source>
        <dbReference type="SMART" id="SM00822"/>
    </source>
</evidence>
<dbReference type="InterPro" id="IPR036291">
    <property type="entry name" value="NAD(P)-bd_dom_sf"/>
</dbReference>
<dbReference type="Proteomes" id="UP000202922">
    <property type="component" value="Unassembled WGS sequence"/>
</dbReference>
<dbReference type="Gene3D" id="3.40.50.720">
    <property type="entry name" value="NAD(P)-binding Rossmann-like Domain"/>
    <property type="match status" value="1"/>
</dbReference>
<gene>
    <name evidence="4" type="ORF">COL8621_02630</name>
</gene>
<proteinExistence type="inferred from homology"/>
<dbReference type="EMBL" id="FXYE01000002">
    <property type="protein sequence ID" value="SMX44775.1"/>
    <property type="molecule type" value="Genomic_DNA"/>
</dbReference>
<keyword evidence="5" id="KW-1185">Reference proteome</keyword>
<keyword evidence="2 4" id="KW-0560">Oxidoreductase</keyword>
<reference evidence="5" key="1">
    <citation type="submission" date="2017-05" db="EMBL/GenBank/DDBJ databases">
        <authorList>
            <person name="Rodrigo-Torres L."/>
            <person name="Arahal R. D."/>
            <person name="Lucena T."/>
        </authorList>
    </citation>
    <scope>NUCLEOTIDE SEQUENCE [LARGE SCALE GENOMIC DNA]</scope>
    <source>
        <strain evidence="5">CECT 8621</strain>
    </source>
</reference>
<dbReference type="PANTHER" id="PTHR44196:SF3">
    <property type="entry name" value="SHORT CHAIN DEHYDROGENASE FAMILY PROTEIN"/>
    <property type="match status" value="1"/>
</dbReference>
<dbReference type="OrthoDB" id="335726at2"/>
<organism evidence="4 5">
    <name type="scientific">Actibacterium lipolyticum</name>
    <dbReference type="NCBI Taxonomy" id="1524263"/>
    <lineage>
        <taxon>Bacteria</taxon>
        <taxon>Pseudomonadati</taxon>
        <taxon>Pseudomonadota</taxon>
        <taxon>Alphaproteobacteria</taxon>
        <taxon>Rhodobacterales</taxon>
        <taxon>Roseobacteraceae</taxon>
        <taxon>Actibacterium</taxon>
    </lineage>
</organism>
<comment type="similarity">
    <text evidence="1">Belongs to the short-chain dehydrogenases/reductases (SDR) family.</text>
</comment>
<dbReference type="AlphaFoldDB" id="A0A238KPQ6"/>
<dbReference type="PRINTS" id="PR00081">
    <property type="entry name" value="GDHRDH"/>
</dbReference>
<feature type="domain" description="Ketoreductase" evidence="3">
    <location>
        <begin position="6"/>
        <end position="181"/>
    </location>
</feature>
<dbReference type="RefSeq" id="WP_093967748.1">
    <property type="nucleotide sequence ID" value="NZ_FXYE01000002.1"/>
</dbReference>
<dbReference type="InterPro" id="IPR002347">
    <property type="entry name" value="SDR_fam"/>
</dbReference>
<evidence type="ECO:0000313" key="5">
    <source>
        <dbReference type="Proteomes" id="UP000202922"/>
    </source>
</evidence>
<dbReference type="SMART" id="SM00822">
    <property type="entry name" value="PKS_KR"/>
    <property type="match status" value="1"/>
</dbReference>
<dbReference type="PANTHER" id="PTHR44196">
    <property type="entry name" value="DEHYDROGENASE/REDUCTASE SDR FAMILY MEMBER 7B"/>
    <property type="match status" value="1"/>
</dbReference>
<dbReference type="GO" id="GO:0016491">
    <property type="term" value="F:oxidoreductase activity"/>
    <property type="evidence" value="ECO:0007669"/>
    <property type="project" value="UniProtKB-KW"/>
</dbReference>
<dbReference type="EC" id="1.-.-.-" evidence="4"/>